<evidence type="ECO:0008006" key="4">
    <source>
        <dbReference type="Google" id="ProtNLM"/>
    </source>
</evidence>
<dbReference type="AlphaFoldDB" id="A0A7J4TGM7"/>
<evidence type="ECO:0000313" key="2">
    <source>
        <dbReference type="EMBL" id="HII83565.1"/>
    </source>
</evidence>
<keyword evidence="1" id="KW-0472">Membrane</keyword>
<reference evidence="3" key="1">
    <citation type="journal article" date="2020" name="bioRxiv">
        <title>A rank-normalized archaeal taxonomy based on genome phylogeny resolves widespread incomplete and uneven classifications.</title>
        <authorList>
            <person name="Rinke C."/>
            <person name="Chuvochina M."/>
            <person name="Mussig A.J."/>
            <person name="Chaumeil P.-A."/>
            <person name="Waite D.W."/>
            <person name="Whitman W.B."/>
            <person name="Parks D.H."/>
            <person name="Hugenholtz P."/>
        </authorList>
    </citation>
    <scope>NUCLEOTIDE SEQUENCE [LARGE SCALE GENOMIC DNA]</scope>
</reference>
<accession>A0A7J4TGM7</accession>
<organism evidence="2 3">
    <name type="scientific">Methanobacterium subterraneum</name>
    <dbReference type="NCBI Taxonomy" id="59277"/>
    <lineage>
        <taxon>Archaea</taxon>
        <taxon>Methanobacteriati</taxon>
        <taxon>Methanobacteriota</taxon>
        <taxon>Methanomada group</taxon>
        <taxon>Methanobacteria</taxon>
        <taxon>Methanobacteriales</taxon>
        <taxon>Methanobacteriaceae</taxon>
        <taxon>Methanobacterium</taxon>
    </lineage>
</organism>
<evidence type="ECO:0000256" key="1">
    <source>
        <dbReference type="SAM" id="Phobius"/>
    </source>
</evidence>
<dbReference type="EMBL" id="DUHE01000052">
    <property type="protein sequence ID" value="HII83565.1"/>
    <property type="molecule type" value="Genomic_DNA"/>
</dbReference>
<comment type="caution">
    <text evidence="2">The sequence shown here is derived from an EMBL/GenBank/DDBJ whole genome shotgun (WGS) entry which is preliminary data.</text>
</comment>
<name>A0A7J4TGM7_9EURY</name>
<keyword evidence="1" id="KW-0812">Transmembrane</keyword>
<protein>
    <recommendedName>
        <fullName evidence="4">Class III signal peptide-containing protein</fullName>
    </recommendedName>
</protein>
<keyword evidence="1" id="KW-1133">Transmembrane helix</keyword>
<sequence>MKLDNKGMATAELLFVTLIALVVIGAMLGLVNTGINNQEIGSLGESRIAGETIAEAINTAFINGDGYSVTIRLDPDPVFTAEIDSNGDTSNLTIYNSGKNVTIPIIPKRFNSSYTLNSGENYQIINIEGNMNIIKLEG</sequence>
<evidence type="ECO:0000313" key="3">
    <source>
        <dbReference type="Proteomes" id="UP000586031"/>
    </source>
</evidence>
<gene>
    <name evidence="2" type="ORF">HA271_01710</name>
</gene>
<proteinExistence type="predicted"/>
<dbReference type="Proteomes" id="UP000586031">
    <property type="component" value="Unassembled WGS sequence"/>
</dbReference>
<feature type="transmembrane region" description="Helical" evidence="1">
    <location>
        <begin position="12"/>
        <end position="31"/>
    </location>
</feature>